<protein>
    <submittedName>
        <fullName evidence="3">Bactofilin-like protein</fullName>
    </submittedName>
</protein>
<feature type="transmembrane region" description="Helical" evidence="1">
    <location>
        <begin position="291"/>
        <end position="323"/>
    </location>
</feature>
<dbReference type="AlphaFoldDB" id="A0A1Q6DSG1"/>
<proteinExistence type="predicted"/>
<keyword evidence="1" id="KW-0472">Membrane</keyword>
<sequence>MKKSYLRFIVLCSISLVLFTGLASGNASALEFRAGDQVVISSQINDDVFVTAGNIEINAPVNSLTVVGGTIEVNAPVNGDIYVTGGEVHINSDVEGKLVALASNLKINGHIDNILAAGSKVEIGSGTVVREDAVISAEYLTVKGTVLGTLKASVDNLDNQGTVGRLDTTDDLSSFFEFVTSTVSILFTIGLFILGLILVHLLPDQFNVLVEDVKENTLGKTLIGFLGIIGLLIGSILLAFTLIGLPIALLSLATLLAVSLISPLFVSFAIGEKFFEVVNVEPENRYLTYSIGFLVLYLSFRLPLLIGSLIGLIAASIGFGAIIRQLPTSEDVGLSVD</sequence>
<accession>A0A1Q6DSG1</accession>
<dbReference type="Proteomes" id="UP000185744">
    <property type="component" value="Unassembled WGS sequence"/>
</dbReference>
<comment type="caution">
    <text evidence="3">The sequence shown here is derived from an EMBL/GenBank/DDBJ whole genome shotgun (WGS) entry which is preliminary data.</text>
</comment>
<keyword evidence="1" id="KW-1133">Transmembrane helix</keyword>
<gene>
    <name evidence="3" type="ORF">BTN85_1919</name>
</gene>
<feature type="transmembrane region" description="Helical" evidence="1">
    <location>
        <begin position="178"/>
        <end position="202"/>
    </location>
</feature>
<evidence type="ECO:0000259" key="2">
    <source>
        <dbReference type="Pfam" id="PF26514"/>
    </source>
</evidence>
<evidence type="ECO:0000313" key="3">
    <source>
        <dbReference type="EMBL" id="OKY77271.1"/>
    </source>
</evidence>
<organism evidence="3 4">
    <name type="scientific">Methanohalarchaeum thermophilum</name>
    <dbReference type="NCBI Taxonomy" id="1903181"/>
    <lineage>
        <taxon>Archaea</taxon>
        <taxon>Methanobacteriati</taxon>
        <taxon>Methanobacteriota</taxon>
        <taxon>Methanonatronarchaeia</taxon>
        <taxon>Methanonatronarchaeales</taxon>
        <taxon>Methanonatronarchaeaceae</taxon>
        <taxon>Candidatus Methanohalarchaeum</taxon>
    </lineage>
</organism>
<dbReference type="Pfam" id="PF26514">
    <property type="entry name" value="DUF8173"/>
    <property type="match status" value="1"/>
</dbReference>
<dbReference type="InParanoid" id="A0A1Q6DSG1"/>
<dbReference type="InterPro" id="IPR058486">
    <property type="entry name" value="DUF8173"/>
</dbReference>
<dbReference type="EMBL" id="MSDW01000002">
    <property type="protein sequence ID" value="OKY77271.1"/>
    <property type="molecule type" value="Genomic_DNA"/>
</dbReference>
<keyword evidence="4" id="KW-1185">Reference proteome</keyword>
<feature type="domain" description="DUF8173" evidence="2">
    <location>
        <begin position="167"/>
        <end position="325"/>
    </location>
</feature>
<evidence type="ECO:0000313" key="4">
    <source>
        <dbReference type="Proteomes" id="UP000185744"/>
    </source>
</evidence>
<name>A0A1Q6DSG1_METT1</name>
<feature type="transmembrane region" description="Helical" evidence="1">
    <location>
        <begin position="249"/>
        <end position="270"/>
    </location>
</feature>
<reference evidence="3" key="1">
    <citation type="submission" date="2016-12" db="EMBL/GenBank/DDBJ databases">
        <title>Discovery of methanogenic haloarchaea.</title>
        <authorList>
            <person name="Sorokin D.Y."/>
            <person name="Makarova K.S."/>
            <person name="Abbas B."/>
            <person name="Ferrer M."/>
            <person name="Golyshin P.N."/>
        </authorList>
    </citation>
    <scope>NUCLEOTIDE SEQUENCE [LARGE SCALE GENOMIC DNA]</scope>
    <source>
        <strain evidence="3">HMET1</strain>
    </source>
</reference>
<keyword evidence="1" id="KW-0812">Transmembrane</keyword>
<feature type="transmembrane region" description="Helical" evidence="1">
    <location>
        <begin position="222"/>
        <end position="243"/>
    </location>
</feature>
<evidence type="ECO:0000256" key="1">
    <source>
        <dbReference type="SAM" id="Phobius"/>
    </source>
</evidence>